<protein>
    <submittedName>
        <fullName evidence="2">HDOD domain-containing protein</fullName>
    </submittedName>
</protein>
<dbReference type="PANTHER" id="PTHR33525">
    <property type="match status" value="1"/>
</dbReference>
<comment type="caution">
    <text evidence="2">The sequence shown here is derived from an EMBL/GenBank/DDBJ whole genome shotgun (WGS) entry which is preliminary data.</text>
</comment>
<dbReference type="EMBL" id="JADEYS010000017">
    <property type="protein sequence ID" value="MBE9398677.1"/>
    <property type="molecule type" value="Genomic_DNA"/>
</dbReference>
<dbReference type="Pfam" id="PF08668">
    <property type="entry name" value="HDOD"/>
    <property type="match status" value="1"/>
</dbReference>
<dbReference type="SUPFAM" id="SSF109604">
    <property type="entry name" value="HD-domain/PDEase-like"/>
    <property type="match status" value="1"/>
</dbReference>
<keyword evidence="3" id="KW-1185">Reference proteome</keyword>
<evidence type="ECO:0000259" key="1">
    <source>
        <dbReference type="PROSITE" id="PS51833"/>
    </source>
</evidence>
<evidence type="ECO:0000313" key="2">
    <source>
        <dbReference type="EMBL" id="MBE9398677.1"/>
    </source>
</evidence>
<dbReference type="InterPro" id="IPR052340">
    <property type="entry name" value="RNase_Y/CdgJ"/>
</dbReference>
<dbReference type="Gene3D" id="1.10.3210.10">
    <property type="entry name" value="Hypothetical protein af1432"/>
    <property type="match status" value="1"/>
</dbReference>
<dbReference type="PROSITE" id="PS51833">
    <property type="entry name" value="HDOD"/>
    <property type="match status" value="1"/>
</dbReference>
<dbReference type="InterPro" id="IPR013976">
    <property type="entry name" value="HDOD"/>
</dbReference>
<dbReference type="AlphaFoldDB" id="A0A8J7FEN0"/>
<organism evidence="2 3">
    <name type="scientific">Pontibacterium sinense</name>
    <dbReference type="NCBI Taxonomy" id="2781979"/>
    <lineage>
        <taxon>Bacteria</taxon>
        <taxon>Pseudomonadati</taxon>
        <taxon>Pseudomonadota</taxon>
        <taxon>Gammaproteobacteria</taxon>
        <taxon>Oceanospirillales</taxon>
        <taxon>Oceanospirillaceae</taxon>
        <taxon>Pontibacterium</taxon>
    </lineage>
</organism>
<feature type="domain" description="HDOD" evidence="1">
    <location>
        <begin position="22"/>
        <end position="216"/>
    </location>
</feature>
<gene>
    <name evidence="2" type="ORF">IOQ59_15570</name>
</gene>
<dbReference type="Proteomes" id="UP000640333">
    <property type="component" value="Unassembled WGS sequence"/>
</dbReference>
<reference evidence="2" key="1">
    <citation type="submission" date="2020-10" db="EMBL/GenBank/DDBJ databases">
        <title>Bacterium isolated from coastal waters sediment.</title>
        <authorList>
            <person name="Chen R.-J."/>
            <person name="Lu D.-C."/>
            <person name="Zhu K.-L."/>
            <person name="Du Z.-J."/>
        </authorList>
    </citation>
    <scope>NUCLEOTIDE SEQUENCE</scope>
    <source>
        <strain evidence="2">N1Y112</strain>
    </source>
</reference>
<name>A0A8J7FEN0_9GAMM</name>
<sequence length="544" mass="61252">MSLQESPQDLDSWITYLKEKPLPVRSSVQQRLSRAVQSDATTLQSLCNQIKSDPTVCIYLVRLANKLHSEKGSAVTSIEHAVHSLGFDRIEQCIQELELIRLNAGSVSHKLYFRSIANSHHASIQVREWLKGRGNVFADELQLASLFYGIGHWMMWLHAPLHMSLIHQKIREKEIDVVLAETDVLGCTIQEISHDLAMEWGLPELTIESLDHDTSPGRDIIDVMHRHALRDPTIDDDERRELNHLMQQKFFPVKLSNWLAITASFGWQQKKAKQLCMIISDYLGENTADVVGKLHQNCAIASRVFNVPGTLAPATELLMLESDLVPSYKISVKELETVVVDCPRPAVRRKPLRSKAPVQETIRTAYAPVDASCKNEELFKKLAAAFVKGSPQIKTPGHVMQCTVKALHDGLGMHHTTLFRVHNKKMIATLSSGIAKDDPLASYQFDLEIPSLFKRLCDKPGYIWITPQTREKMLQSVPENYHPYIPESGAILMSVFSGNKAVAIVHTDNRDHAIDDFHNKRARYICTAAGQAFKNLLAARSETN</sequence>
<dbReference type="PANTHER" id="PTHR33525:SF3">
    <property type="entry name" value="RIBONUCLEASE Y"/>
    <property type="match status" value="1"/>
</dbReference>
<evidence type="ECO:0000313" key="3">
    <source>
        <dbReference type="Proteomes" id="UP000640333"/>
    </source>
</evidence>
<accession>A0A8J7FEN0</accession>
<dbReference type="RefSeq" id="WP_193954372.1">
    <property type="nucleotide sequence ID" value="NZ_JADEYS010000017.1"/>
</dbReference>
<proteinExistence type="predicted"/>